<dbReference type="AlphaFoldDB" id="A0A0H3HWV6"/>
<name>A0A0H3HWV6_BURP2</name>
<organism evidence="2 3">
    <name type="scientific">Burkholderia pseudomallei (strain 1026b)</name>
    <dbReference type="NCBI Taxonomy" id="884204"/>
    <lineage>
        <taxon>Bacteria</taxon>
        <taxon>Pseudomonadati</taxon>
        <taxon>Pseudomonadota</taxon>
        <taxon>Betaproteobacteria</taxon>
        <taxon>Burkholderiales</taxon>
        <taxon>Burkholderiaceae</taxon>
        <taxon>Burkholderia</taxon>
        <taxon>pseudomallei group</taxon>
    </lineage>
</organism>
<feature type="region of interest" description="Disordered" evidence="1">
    <location>
        <begin position="1"/>
        <end position="36"/>
    </location>
</feature>
<protein>
    <submittedName>
        <fullName evidence="2">Uncharacterized protein</fullName>
    </submittedName>
</protein>
<sequence>MLRHPPFPTERTSARPHGASYGAARDAAREGPGVARGSSCLRVMPTPPCRVWRPRFASVENRPHGERRRRQTRSIHHHPLRPLFQQRPQIAPGDLVFPGNNLGIPKNRAAPARLVRMDAHLQRGCVVSARVRFAAGFGDSALSPHDGEPRTMCRDAMTFVAPAAVTRSIPKQFRRRYCALSGFAINFNNK</sequence>
<dbReference type="EMBL" id="CP002834">
    <property type="protein sequence ID" value="AFI69305.1"/>
    <property type="molecule type" value="Genomic_DNA"/>
</dbReference>
<dbReference type="Proteomes" id="UP000010087">
    <property type="component" value="Chromosome 2"/>
</dbReference>
<evidence type="ECO:0000313" key="3">
    <source>
        <dbReference type="Proteomes" id="UP000010087"/>
    </source>
</evidence>
<proteinExistence type="predicted"/>
<accession>A0A0H3HWV6</accession>
<gene>
    <name evidence="2" type="ordered locus">BP1026B_II1053</name>
</gene>
<dbReference type="KEGG" id="bpz:BP1026B_II1053"/>
<evidence type="ECO:0000256" key="1">
    <source>
        <dbReference type="SAM" id="MobiDB-lite"/>
    </source>
</evidence>
<reference evidence="2 3" key="1">
    <citation type="journal article" date="2012" name="PLoS ONE">
        <title>Evolution of Burkholderia pseudomallei in recurrent melioidosis.</title>
        <authorList>
            <person name="Hayden H.S."/>
            <person name="Lim R."/>
            <person name="Brittnacher M.J."/>
            <person name="Sims E.H."/>
            <person name="Ramage E.R."/>
            <person name="Fong C."/>
            <person name="Wu Z."/>
            <person name="Crist E."/>
            <person name="Chang J."/>
            <person name="Zhou Y."/>
            <person name="Radey M."/>
            <person name="Rohmer L."/>
            <person name="Haugen E."/>
            <person name="Gillett W."/>
            <person name="Wuthiekanun V."/>
            <person name="Peacock S.J."/>
            <person name="Kaul R."/>
            <person name="Miller S.I."/>
            <person name="Manoil C."/>
            <person name="Jacobs M.A."/>
        </authorList>
    </citation>
    <scope>NUCLEOTIDE SEQUENCE [LARGE SCALE GENOMIC DNA]</scope>
    <source>
        <strain evidence="2 3">1026b</strain>
    </source>
</reference>
<evidence type="ECO:0000313" key="2">
    <source>
        <dbReference type="EMBL" id="AFI69305.1"/>
    </source>
</evidence>